<keyword evidence="2" id="KW-0533">Nickel</keyword>
<dbReference type="PIRSF" id="PIRSF036402">
    <property type="entry name" value="Ureas_acces_UreE"/>
    <property type="match status" value="1"/>
</dbReference>
<dbReference type="SMART" id="SM00988">
    <property type="entry name" value="UreE_N"/>
    <property type="match status" value="1"/>
</dbReference>
<dbReference type="Pfam" id="PF02814">
    <property type="entry name" value="UreE_N"/>
    <property type="match status" value="1"/>
</dbReference>
<evidence type="ECO:0000256" key="3">
    <source>
        <dbReference type="ARBA" id="ARBA00023186"/>
    </source>
</evidence>
<keyword evidence="1" id="KW-0963">Cytoplasm</keyword>
<evidence type="ECO:0000313" key="5">
    <source>
        <dbReference type="EMBL" id="AIF01316.1"/>
    </source>
</evidence>
<dbReference type="GO" id="GO:0016151">
    <property type="term" value="F:nickel cation binding"/>
    <property type="evidence" value="ECO:0007669"/>
    <property type="project" value="InterPro"/>
</dbReference>
<dbReference type="Gene3D" id="2.60.260.20">
    <property type="entry name" value="Urease metallochaperone UreE, N-terminal domain"/>
    <property type="match status" value="1"/>
</dbReference>
<dbReference type="SUPFAM" id="SSF69287">
    <property type="entry name" value="Urease metallochaperone UreE, N-terminal domain"/>
    <property type="match status" value="1"/>
</dbReference>
<reference evidence="5" key="1">
    <citation type="journal article" date="2014" name="Genome Biol. Evol.">
        <title>Pangenome evidence for extensive interdomain horizontal transfer affecting lineage core and shell genes in uncultured planktonic thaumarchaeota and euryarchaeota.</title>
        <authorList>
            <person name="Deschamps P."/>
            <person name="Zivanovic Y."/>
            <person name="Moreira D."/>
            <person name="Rodriguez-Valera F."/>
            <person name="Lopez-Garcia P."/>
        </authorList>
    </citation>
    <scope>NUCLEOTIDE SEQUENCE</scope>
</reference>
<sequence>MLIVNTILGNMYKDDQLAKKIEDSKEQGKFRRLSLSRIEMEKTRLRKKTDDGFDIGFVLEPGIKLHHGDVISESVDSRNAYTGDETILIEQLPEKTLTVKFKQNDKNLFLLVGHIIGNRHRPISIRNETISFPIHDNSEMELFERLFHEVIHKIDLSIDEQRFIPHTSMDVHEH</sequence>
<evidence type="ECO:0000256" key="2">
    <source>
        <dbReference type="ARBA" id="ARBA00022596"/>
    </source>
</evidence>
<keyword evidence="3" id="KW-0143">Chaperone</keyword>
<evidence type="ECO:0000256" key="1">
    <source>
        <dbReference type="ARBA" id="ARBA00022490"/>
    </source>
</evidence>
<name>A0A075GB56_9ARCH</name>
<protein>
    <submittedName>
        <fullName evidence="5">Urease accessory protein (UreE)</fullName>
    </submittedName>
</protein>
<dbReference type="AlphaFoldDB" id="A0A075GB56"/>
<organism evidence="5">
    <name type="scientific">uncultured marine thaumarchaeote KM3_145_B06</name>
    <dbReference type="NCBI Taxonomy" id="1456011"/>
    <lineage>
        <taxon>Archaea</taxon>
        <taxon>Nitrososphaerota</taxon>
        <taxon>environmental samples</taxon>
    </lineage>
</organism>
<feature type="domain" description="UreE urease accessory N-terminal" evidence="4">
    <location>
        <begin position="17"/>
        <end position="80"/>
    </location>
</feature>
<evidence type="ECO:0000259" key="4">
    <source>
        <dbReference type="SMART" id="SM00988"/>
    </source>
</evidence>
<dbReference type="InterPro" id="IPR036118">
    <property type="entry name" value="UreE_N_sf"/>
</dbReference>
<accession>A0A075GB56</accession>
<dbReference type="GO" id="GO:0005737">
    <property type="term" value="C:cytoplasm"/>
    <property type="evidence" value="ECO:0007669"/>
    <property type="project" value="InterPro"/>
</dbReference>
<dbReference type="InterPro" id="IPR004029">
    <property type="entry name" value="UreE_N"/>
</dbReference>
<proteinExistence type="predicted"/>
<gene>
    <name evidence="5" type="primary">ureE</name>
</gene>
<dbReference type="InterPro" id="IPR012406">
    <property type="entry name" value="UreE"/>
</dbReference>
<dbReference type="EMBL" id="KF900617">
    <property type="protein sequence ID" value="AIF01316.1"/>
    <property type="molecule type" value="Genomic_DNA"/>
</dbReference>
<dbReference type="GO" id="GO:0006457">
    <property type="term" value="P:protein folding"/>
    <property type="evidence" value="ECO:0007669"/>
    <property type="project" value="InterPro"/>
</dbReference>